<sequence>MQSCSDHVCHGGTDESLAQLHHGRKTVGRELLRTIQQSSLRGNPPSVSGETTSRMPSNQLFLRNGESSRNLTRYSTCVTEFLLHLN</sequence>
<dbReference type="EMBL" id="CAAALY010012197">
    <property type="protein sequence ID" value="VEL11572.1"/>
    <property type="molecule type" value="Genomic_DNA"/>
</dbReference>
<evidence type="ECO:0000313" key="2">
    <source>
        <dbReference type="EMBL" id="VEL11572.1"/>
    </source>
</evidence>
<feature type="region of interest" description="Disordered" evidence="1">
    <location>
        <begin position="1"/>
        <end position="56"/>
    </location>
</feature>
<comment type="caution">
    <text evidence="2">The sequence shown here is derived from an EMBL/GenBank/DDBJ whole genome shotgun (WGS) entry which is preliminary data.</text>
</comment>
<reference evidence="2" key="1">
    <citation type="submission" date="2018-11" db="EMBL/GenBank/DDBJ databases">
        <authorList>
            <consortium name="Pathogen Informatics"/>
        </authorList>
    </citation>
    <scope>NUCLEOTIDE SEQUENCE</scope>
</reference>
<proteinExistence type="predicted"/>
<accession>A0A448WH13</accession>
<evidence type="ECO:0000256" key="1">
    <source>
        <dbReference type="SAM" id="MobiDB-lite"/>
    </source>
</evidence>
<name>A0A448WH13_9PLAT</name>
<protein>
    <submittedName>
        <fullName evidence="2">Uncharacterized protein</fullName>
    </submittedName>
</protein>
<dbReference type="AlphaFoldDB" id="A0A448WH13"/>
<evidence type="ECO:0000313" key="3">
    <source>
        <dbReference type="Proteomes" id="UP000784294"/>
    </source>
</evidence>
<gene>
    <name evidence="2" type="ORF">PXEA_LOCUS5012</name>
</gene>
<feature type="compositionally biased region" description="Polar residues" evidence="1">
    <location>
        <begin position="34"/>
        <end position="56"/>
    </location>
</feature>
<dbReference type="Proteomes" id="UP000784294">
    <property type="component" value="Unassembled WGS sequence"/>
</dbReference>
<keyword evidence="3" id="KW-1185">Reference proteome</keyword>
<organism evidence="2 3">
    <name type="scientific">Protopolystoma xenopodis</name>
    <dbReference type="NCBI Taxonomy" id="117903"/>
    <lineage>
        <taxon>Eukaryota</taxon>
        <taxon>Metazoa</taxon>
        <taxon>Spiralia</taxon>
        <taxon>Lophotrochozoa</taxon>
        <taxon>Platyhelminthes</taxon>
        <taxon>Monogenea</taxon>
        <taxon>Polyopisthocotylea</taxon>
        <taxon>Polystomatidea</taxon>
        <taxon>Polystomatidae</taxon>
        <taxon>Protopolystoma</taxon>
    </lineage>
</organism>